<dbReference type="Proteomes" id="UP000815677">
    <property type="component" value="Unassembled WGS sequence"/>
</dbReference>
<dbReference type="Gene3D" id="1.10.630.10">
    <property type="entry name" value="Cytochrome P450"/>
    <property type="match status" value="1"/>
</dbReference>
<dbReference type="EMBL" id="DF845295">
    <property type="protein sequence ID" value="GAT49178.1"/>
    <property type="molecule type" value="Genomic_DNA"/>
</dbReference>
<sequence length="194" mass="21869">MDPLIRVIILTSLWLVYCVALILLFSAVTWVVRTLRRRLNTTQLLGPKRYTDGLDIAGCAAMYGPVFSIPRRAFDRMVVLCDGAATEHFYAQTPDVYHQTPANRRWTENMVGPGLAWVDGEQHEACRQVLSALFSNTAVEGYAPIFLSMANKVPHGHVLSLQRFERLTSILDDIRTQLYDNGRFHALFIGSSGR</sequence>
<dbReference type="InterPro" id="IPR036396">
    <property type="entry name" value="Cyt_P450_sf"/>
</dbReference>
<keyword evidence="1" id="KW-1133">Transmembrane helix</keyword>
<dbReference type="SUPFAM" id="SSF48264">
    <property type="entry name" value="Cytochrome P450"/>
    <property type="match status" value="1"/>
</dbReference>
<evidence type="ECO:0000313" key="3">
    <source>
        <dbReference type="Proteomes" id="UP000815677"/>
    </source>
</evidence>
<protein>
    <recommendedName>
        <fullName evidence="4">Cytochrome P450</fullName>
    </recommendedName>
</protein>
<feature type="transmembrane region" description="Helical" evidence="1">
    <location>
        <begin position="12"/>
        <end position="32"/>
    </location>
</feature>
<accession>A0ABQ0LDK7</accession>
<evidence type="ECO:0000256" key="1">
    <source>
        <dbReference type="SAM" id="Phobius"/>
    </source>
</evidence>
<keyword evidence="1" id="KW-0472">Membrane</keyword>
<reference evidence="2" key="1">
    <citation type="submission" date="2014-09" db="EMBL/GenBank/DDBJ databases">
        <title>Genome sequence of the luminous mushroom Mycena chlorophos for searching fungal bioluminescence genes.</title>
        <authorList>
            <person name="Tanaka Y."/>
            <person name="Kasuga D."/>
            <person name="Oba Y."/>
            <person name="Hase S."/>
            <person name="Sato K."/>
            <person name="Oba Y."/>
            <person name="Sakakibara Y."/>
        </authorList>
    </citation>
    <scope>NUCLEOTIDE SEQUENCE</scope>
</reference>
<name>A0ABQ0LDK7_MYCCL</name>
<organism evidence="2 3">
    <name type="scientific">Mycena chlorophos</name>
    <name type="common">Agaric fungus</name>
    <name type="synonym">Agaricus chlorophos</name>
    <dbReference type="NCBI Taxonomy" id="658473"/>
    <lineage>
        <taxon>Eukaryota</taxon>
        <taxon>Fungi</taxon>
        <taxon>Dikarya</taxon>
        <taxon>Basidiomycota</taxon>
        <taxon>Agaricomycotina</taxon>
        <taxon>Agaricomycetes</taxon>
        <taxon>Agaricomycetidae</taxon>
        <taxon>Agaricales</taxon>
        <taxon>Marasmiineae</taxon>
        <taxon>Mycenaceae</taxon>
        <taxon>Mycena</taxon>
    </lineage>
</organism>
<evidence type="ECO:0000313" key="2">
    <source>
        <dbReference type="EMBL" id="GAT49178.1"/>
    </source>
</evidence>
<gene>
    <name evidence="2" type="ORF">MCHLO_06517</name>
</gene>
<evidence type="ECO:0008006" key="4">
    <source>
        <dbReference type="Google" id="ProtNLM"/>
    </source>
</evidence>
<keyword evidence="3" id="KW-1185">Reference proteome</keyword>
<proteinExistence type="predicted"/>
<keyword evidence="1" id="KW-0812">Transmembrane</keyword>